<organism evidence="1 2">
    <name type="scientific">Larimichthys crocea</name>
    <name type="common">Large yellow croaker</name>
    <name type="synonym">Pseudosciaena crocea</name>
    <dbReference type="NCBI Taxonomy" id="215358"/>
    <lineage>
        <taxon>Eukaryota</taxon>
        <taxon>Metazoa</taxon>
        <taxon>Chordata</taxon>
        <taxon>Craniata</taxon>
        <taxon>Vertebrata</taxon>
        <taxon>Euteleostomi</taxon>
        <taxon>Actinopterygii</taxon>
        <taxon>Neopterygii</taxon>
        <taxon>Teleostei</taxon>
        <taxon>Neoteleostei</taxon>
        <taxon>Acanthomorphata</taxon>
        <taxon>Eupercaria</taxon>
        <taxon>Sciaenidae</taxon>
        <taxon>Larimichthys</taxon>
    </lineage>
</organism>
<dbReference type="Proteomes" id="UP000793456">
    <property type="component" value="Chromosome I"/>
</dbReference>
<protein>
    <submittedName>
        <fullName evidence="1">Uncharacterized protein</fullName>
    </submittedName>
</protein>
<sequence length="421" mass="46869">METGWLLVYSPLDRETTDYYTLNITVYDLGIPQKSSSRLLGVKILDANDNSPQFLQDSYSVEISESTPVGTEIIQVDSTDKDQGDHGVVKYSILGGTNQFTINEETGVVTVTKPLDRELHPVYMLKIAARDQAVSEPQLVSTVPLKITLEDVNDNPPKFVPPNYRVKVREDLPVGTVIMWLEAHDADIGPSSQVRYSLIDNGDGNFEVDKLSGALRIVQNLDYETRQVYNLTAKAKDKGKPMSLSSTCFIEVDVVDVNENLYRPFFRSFVEKGFIKEDALVGTSVMTVTAEDEDKGRDGEIRYSIRDGSGLGVFTIDEETGVIRTQGLLDHETTPHYWLTVYAMDRGVVPLSAFVEVYIEVQDVNDNAPQTSEPVYYPSVMENSLKDVSIIQINAVDPDAKASDKLTYRITSGNPQGFLCH</sequence>
<reference evidence="1" key="1">
    <citation type="submission" date="2018-11" db="EMBL/GenBank/DDBJ databases">
        <title>The sequence and de novo assembly of Larimichthys crocea genome using PacBio and Hi-C technologies.</title>
        <authorList>
            <person name="Xu P."/>
            <person name="Chen B."/>
            <person name="Zhou Z."/>
            <person name="Ke Q."/>
            <person name="Wu Y."/>
            <person name="Bai H."/>
            <person name="Pu F."/>
        </authorList>
    </citation>
    <scope>NUCLEOTIDE SEQUENCE</scope>
    <source>
        <tissue evidence="1">Muscle</tissue>
    </source>
</reference>
<comment type="caution">
    <text evidence="1">The sequence shown here is derived from an EMBL/GenBank/DDBJ whole genome shotgun (WGS) entry which is preliminary data.</text>
</comment>
<proteinExistence type="predicted"/>
<keyword evidence="2" id="KW-1185">Reference proteome</keyword>
<evidence type="ECO:0000313" key="1">
    <source>
        <dbReference type="EMBL" id="TMS23780.1"/>
    </source>
</evidence>
<gene>
    <name evidence="1" type="ORF">E3U43_009086</name>
</gene>
<accession>A0ACD3RWM3</accession>
<name>A0ACD3RWM3_LARCR</name>
<evidence type="ECO:0000313" key="2">
    <source>
        <dbReference type="Proteomes" id="UP000793456"/>
    </source>
</evidence>
<dbReference type="EMBL" id="CM011674">
    <property type="protein sequence ID" value="TMS23780.1"/>
    <property type="molecule type" value="Genomic_DNA"/>
</dbReference>